<proteinExistence type="inferred from homology"/>
<keyword evidence="2" id="KW-0378">Hydrolase</keyword>
<evidence type="ECO:0000313" key="3">
    <source>
        <dbReference type="EMBL" id="SDL39920.1"/>
    </source>
</evidence>
<comment type="catalytic activity">
    <reaction evidence="2">
        <text>a D-aminoacyl-tRNA + H2O = a tRNA + a D-alpha-amino acid + H(+)</text>
        <dbReference type="Rhea" id="RHEA:13953"/>
        <dbReference type="Rhea" id="RHEA-COMP:10123"/>
        <dbReference type="Rhea" id="RHEA-COMP:10124"/>
        <dbReference type="ChEBI" id="CHEBI:15377"/>
        <dbReference type="ChEBI" id="CHEBI:15378"/>
        <dbReference type="ChEBI" id="CHEBI:59871"/>
        <dbReference type="ChEBI" id="CHEBI:78442"/>
        <dbReference type="ChEBI" id="CHEBI:79333"/>
        <dbReference type="EC" id="3.1.1.96"/>
    </reaction>
</comment>
<dbReference type="EMBL" id="FNGO01000004">
    <property type="protein sequence ID" value="SDL39920.1"/>
    <property type="molecule type" value="Genomic_DNA"/>
</dbReference>
<comment type="subunit">
    <text evidence="2">Homodimer.</text>
</comment>
<dbReference type="SUPFAM" id="SSF69500">
    <property type="entry name" value="DTD-like"/>
    <property type="match status" value="1"/>
</dbReference>
<dbReference type="GO" id="GO:0019478">
    <property type="term" value="P:D-amino acid catabolic process"/>
    <property type="evidence" value="ECO:0007669"/>
    <property type="project" value="UniProtKB-UniRule"/>
</dbReference>
<evidence type="ECO:0000256" key="1">
    <source>
        <dbReference type="ARBA" id="ARBA00009673"/>
    </source>
</evidence>
<comment type="domain">
    <text evidence="2">A Gly-cisPro motif from one monomer fits into the active site of the other monomer to allow specific chiral rejection of L-amino acids.</text>
</comment>
<reference evidence="3 4" key="1">
    <citation type="submission" date="2016-10" db="EMBL/GenBank/DDBJ databases">
        <authorList>
            <person name="de Groot N.N."/>
        </authorList>
    </citation>
    <scope>NUCLEOTIDE SEQUENCE [LARGE SCALE GENOMIC DNA]</scope>
    <source>
        <strain evidence="3 4">SLAS-1</strain>
    </source>
</reference>
<dbReference type="Pfam" id="PF02580">
    <property type="entry name" value="Tyr_Deacylase"/>
    <property type="match status" value="1"/>
</dbReference>
<keyword evidence="2" id="KW-0694">RNA-binding</keyword>
<dbReference type="InterPro" id="IPR003732">
    <property type="entry name" value="Daa-tRNA_deacyls_DTD"/>
</dbReference>
<dbReference type="OrthoDB" id="9801395at2"/>
<dbReference type="InterPro" id="IPR023509">
    <property type="entry name" value="DTD-like_sf"/>
</dbReference>
<comment type="subcellular location">
    <subcellularLocation>
        <location evidence="2">Cytoplasm</location>
    </subcellularLocation>
</comment>
<dbReference type="HAMAP" id="MF_00518">
    <property type="entry name" value="Deacylase_Dtd"/>
    <property type="match status" value="1"/>
</dbReference>
<dbReference type="Gene3D" id="3.50.80.10">
    <property type="entry name" value="D-tyrosyl-tRNA(Tyr) deacylase"/>
    <property type="match status" value="1"/>
</dbReference>
<dbReference type="GO" id="GO:0051500">
    <property type="term" value="F:D-tyrosyl-tRNA(Tyr) deacylase activity"/>
    <property type="evidence" value="ECO:0007669"/>
    <property type="project" value="TreeGrafter"/>
</dbReference>
<comment type="function">
    <text evidence="2">An aminoacyl-tRNA editing enzyme that deacylates mischarged D-aminoacyl-tRNAs. Also deacylates mischarged glycyl-tRNA(Ala), protecting cells against glycine mischarging by AlaRS. Acts via tRNA-based rather than protein-based catalysis; rejects L-amino acids rather than detecting D-amino acids in the active site. By recycling D-aminoacyl-tRNA to D-amino acids and free tRNA molecules, this enzyme counteracts the toxicity associated with the formation of D-aminoacyl-tRNA entities in vivo and helps enforce protein L-homochirality.</text>
</comment>
<organism evidence="3 4">
    <name type="scientific">Halarsenatibacter silvermanii</name>
    <dbReference type="NCBI Taxonomy" id="321763"/>
    <lineage>
        <taxon>Bacteria</taxon>
        <taxon>Bacillati</taxon>
        <taxon>Bacillota</taxon>
        <taxon>Clostridia</taxon>
        <taxon>Halanaerobiales</taxon>
        <taxon>Halarsenatibacteraceae</taxon>
        <taxon>Halarsenatibacter</taxon>
    </lineage>
</organism>
<protein>
    <recommendedName>
        <fullName evidence="2">D-aminoacyl-tRNA deacylase</fullName>
        <shortName evidence="2">DTD</shortName>
        <ecNumber evidence="2">3.1.1.96</ecNumber>
    </recommendedName>
    <alternativeName>
        <fullName evidence="2">Gly-tRNA(Ala) deacylase</fullName>
        <ecNumber evidence="2">3.1.1.-</ecNumber>
    </alternativeName>
</protein>
<comment type="similarity">
    <text evidence="1 2">Belongs to the DTD family.</text>
</comment>
<name>A0A1G9JQS7_9FIRM</name>
<dbReference type="GO" id="GO:0005737">
    <property type="term" value="C:cytoplasm"/>
    <property type="evidence" value="ECO:0007669"/>
    <property type="project" value="UniProtKB-SubCell"/>
</dbReference>
<accession>A0A1G9JQS7</accession>
<dbReference type="AlphaFoldDB" id="A0A1G9JQS7"/>
<feature type="short sequence motif" description="Gly-cisPro motif, important for rejection of L-amino acids" evidence="2">
    <location>
        <begin position="137"/>
        <end position="138"/>
    </location>
</feature>
<keyword evidence="2" id="KW-0820">tRNA-binding</keyword>
<dbReference type="EC" id="3.1.1.-" evidence="2"/>
<dbReference type="EC" id="3.1.1.96" evidence="2"/>
<evidence type="ECO:0000256" key="2">
    <source>
        <dbReference type="HAMAP-Rule" id="MF_00518"/>
    </source>
</evidence>
<dbReference type="GO" id="GO:0043908">
    <property type="term" value="F:Ser(Gly)-tRNA(Ala) hydrolase activity"/>
    <property type="evidence" value="ECO:0007669"/>
    <property type="project" value="UniProtKB-UniRule"/>
</dbReference>
<keyword evidence="2" id="KW-0963">Cytoplasm</keyword>
<evidence type="ECO:0000313" key="4">
    <source>
        <dbReference type="Proteomes" id="UP000199476"/>
    </source>
</evidence>
<dbReference type="STRING" id="321763.SAMN04488692_10466"/>
<dbReference type="RefSeq" id="WP_089758520.1">
    <property type="nucleotide sequence ID" value="NZ_FNGO01000004.1"/>
</dbReference>
<dbReference type="NCBIfam" id="TIGR00256">
    <property type="entry name" value="D-aminoacyl-tRNA deacylase"/>
    <property type="match status" value="1"/>
</dbReference>
<dbReference type="PANTHER" id="PTHR10472">
    <property type="entry name" value="D-TYROSYL-TRNA TYR DEACYLASE"/>
    <property type="match status" value="1"/>
</dbReference>
<sequence>MRAVVQRVNSCQVYVDNEEIGSIDSGLCVFLGVGEDDDAEDADYLLDKIINLRIFEDDDGKMNLSALDLDREIMAVSQFTLYGDCRQGRRPGYSDAASADKAKKLYNYFVDELEKTDLDCATGEFKAFMEVELNNDGPVTILLDSKKNF</sequence>
<dbReference type="Proteomes" id="UP000199476">
    <property type="component" value="Unassembled WGS sequence"/>
</dbReference>
<keyword evidence="4" id="KW-1185">Reference proteome</keyword>
<dbReference type="GO" id="GO:0106026">
    <property type="term" value="F:Gly-tRNA(Ala) deacylase activity"/>
    <property type="evidence" value="ECO:0007669"/>
    <property type="project" value="UniProtKB-UniRule"/>
</dbReference>
<dbReference type="PANTHER" id="PTHR10472:SF5">
    <property type="entry name" value="D-AMINOACYL-TRNA DEACYLASE 1"/>
    <property type="match status" value="1"/>
</dbReference>
<dbReference type="FunFam" id="3.50.80.10:FF:000001">
    <property type="entry name" value="D-aminoacyl-tRNA deacylase"/>
    <property type="match status" value="1"/>
</dbReference>
<comment type="catalytic activity">
    <reaction evidence="2">
        <text>glycyl-tRNA(Ala) + H2O = tRNA(Ala) + glycine + H(+)</text>
        <dbReference type="Rhea" id="RHEA:53744"/>
        <dbReference type="Rhea" id="RHEA-COMP:9657"/>
        <dbReference type="Rhea" id="RHEA-COMP:13640"/>
        <dbReference type="ChEBI" id="CHEBI:15377"/>
        <dbReference type="ChEBI" id="CHEBI:15378"/>
        <dbReference type="ChEBI" id="CHEBI:57305"/>
        <dbReference type="ChEBI" id="CHEBI:78442"/>
        <dbReference type="ChEBI" id="CHEBI:78522"/>
    </reaction>
</comment>
<gene>
    <name evidence="2" type="primary">dtd</name>
    <name evidence="3" type="ORF">SAMN04488692_10466</name>
</gene>
<dbReference type="GO" id="GO:0000049">
    <property type="term" value="F:tRNA binding"/>
    <property type="evidence" value="ECO:0007669"/>
    <property type="project" value="UniProtKB-UniRule"/>
</dbReference>